<accession>U5EN76</accession>
<dbReference type="EMBL" id="BAFO02000032">
    <property type="protein sequence ID" value="GAD86539.1"/>
    <property type="molecule type" value="Genomic_DNA"/>
</dbReference>
<sequence length="63" mass="6847">MTSLMWILVFGIPTAVLVAAIVWPERIPPDRTVDGIQQRLECEAGATPAVESVREGSAGRDRL</sequence>
<comment type="caution">
    <text evidence="2">The sequence shown here is derived from an EMBL/GenBank/DDBJ whole genome shotgun (WGS) entry which is preliminary data.</text>
</comment>
<evidence type="ECO:0000313" key="3">
    <source>
        <dbReference type="Proteomes" id="UP000017048"/>
    </source>
</evidence>
<dbReference type="OrthoDB" id="4570514at2"/>
<feature type="transmembrane region" description="Helical" evidence="1">
    <location>
        <begin position="6"/>
        <end position="23"/>
    </location>
</feature>
<proteinExistence type="predicted"/>
<dbReference type="Proteomes" id="UP000017048">
    <property type="component" value="Unassembled WGS sequence"/>
</dbReference>
<evidence type="ECO:0000256" key="1">
    <source>
        <dbReference type="SAM" id="Phobius"/>
    </source>
</evidence>
<name>U5EN76_NOCAS</name>
<reference evidence="2 3" key="1">
    <citation type="journal article" date="2014" name="BMC Genomics">
        <title>Genome based analysis of type-I polyketide synthase and nonribosomal peptide synthetase gene clusters in seven strains of five representative Nocardia species.</title>
        <authorList>
            <person name="Komaki H."/>
            <person name="Ichikawa N."/>
            <person name="Hosoyama A."/>
            <person name="Takahashi-Nakaguchi A."/>
            <person name="Matsuzawa T."/>
            <person name="Suzuki K."/>
            <person name="Fujita N."/>
            <person name="Gonoi T."/>
        </authorList>
    </citation>
    <scope>NUCLEOTIDE SEQUENCE [LARGE SCALE GENOMIC DNA]</scope>
    <source>
        <strain evidence="2 3">NBRC 15531</strain>
    </source>
</reference>
<protein>
    <submittedName>
        <fullName evidence="2">Uncharacterized protein</fullName>
    </submittedName>
</protein>
<dbReference type="RefSeq" id="WP_019046695.1">
    <property type="nucleotide sequence ID" value="NZ_BAFO02000032.1"/>
</dbReference>
<gene>
    <name evidence="2" type="ORF">NCAST_32_10260</name>
</gene>
<dbReference type="GeneID" id="91517132"/>
<keyword evidence="1" id="KW-0812">Transmembrane</keyword>
<organism evidence="2 3">
    <name type="scientific">Nocardia asteroides NBRC 15531</name>
    <dbReference type="NCBI Taxonomy" id="1110697"/>
    <lineage>
        <taxon>Bacteria</taxon>
        <taxon>Bacillati</taxon>
        <taxon>Actinomycetota</taxon>
        <taxon>Actinomycetes</taxon>
        <taxon>Mycobacteriales</taxon>
        <taxon>Nocardiaceae</taxon>
        <taxon>Nocardia</taxon>
    </lineage>
</organism>
<keyword evidence="3" id="KW-1185">Reference proteome</keyword>
<keyword evidence="1" id="KW-1133">Transmembrane helix</keyword>
<dbReference type="AlphaFoldDB" id="U5EN76"/>
<keyword evidence="1" id="KW-0472">Membrane</keyword>
<evidence type="ECO:0000313" key="2">
    <source>
        <dbReference type="EMBL" id="GAD86539.1"/>
    </source>
</evidence>